<protein>
    <recommendedName>
        <fullName evidence="10">tRNA (guanine(37)-N1)-methyltransferase</fullName>
        <ecNumber evidence="10">2.1.1.228</ecNumber>
    </recommendedName>
    <alternativeName>
        <fullName evidence="10">M1G-methyltransferase</fullName>
    </alternativeName>
    <alternativeName>
        <fullName evidence="10">tRNA [GM37] methyltransferase</fullName>
    </alternativeName>
    <alternativeName>
        <fullName evidence="10">tRNA methyltransferase 5</fullName>
    </alternativeName>
</protein>
<reference evidence="12" key="2">
    <citation type="submission" date="2023-06" db="EMBL/GenBank/DDBJ databases">
        <authorList>
            <consortium name="Lawrence Berkeley National Laboratory"/>
            <person name="Haridas S."/>
            <person name="Hensen N."/>
            <person name="Bonometti L."/>
            <person name="Westerberg I."/>
            <person name="Brannstrom I.O."/>
            <person name="Guillou S."/>
            <person name="Cros-Aarteil S."/>
            <person name="Calhoun S."/>
            <person name="Kuo A."/>
            <person name="Mondo S."/>
            <person name="Pangilinan J."/>
            <person name="Riley R."/>
            <person name="Labutti K."/>
            <person name="Andreopoulos B."/>
            <person name="Lipzen A."/>
            <person name="Chen C."/>
            <person name="Yanf M."/>
            <person name="Daum C."/>
            <person name="Ng V."/>
            <person name="Clum A."/>
            <person name="Steindorff A."/>
            <person name="Ohm R."/>
            <person name="Martin F."/>
            <person name="Silar P."/>
            <person name="Natvig D."/>
            <person name="Lalanne C."/>
            <person name="Gautier V."/>
            <person name="Ament-Velasquez S.L."/>
            <person name="Kruys A."/>
            <person name="Hutchinson M.I."/>
            <person name="Powell A.J."/>
            <person name="Barry K."/>
            <person name="Miller A.N."/>
            <person name="Grigoriev I.V."/>
            <person name="Debuchy R."/>
            <person name="Gladieux P."/>
            <person name="Thoren M.H."/>
            <person name="Johannesson H."/>
        </authorList>
    </citation>
    <scope>NUCLEOTIDE SEQUENCE</scope>
    <source>
        <strain evidence="12">SMH4131-1</strain>
    </source>
</reference>
<comment type="function">
    <text evidence="10">Specifically methylates the N1 position of guanosine-37 in various cytoplasmic and mitochondrial tRNAs. Methylation is not dependent on the nature of the nucleoside 5' of the target nucleoside. This is the first step in the biosynthesis of wybutosine (yW), a modified base adjacent to the anticodon of tRNAs and required for accurate decoding.</text>
</comment>
<feature type="domain" description="SAM-dependent methyltransferase TRM5/TYW2-type" evidence="11">
    <location>
        <begin position="157"/>
        <end position="476"/>
    </location>
</feature>
<feature type="binding site" evidence="10">
    <location>
        <position position="248"/>
    </location>
    <ligand>
        <name>S-adenosyl-L-methionine</name>
        <dbReference type="ChEBI" id="CHEBI:59789"/>
    </ligand>
</feature>
<evidence type="ECO:0000259" key="11">
    <source>
        <dbReference type="PROSITE" id="PS51684"/>
    </source>
</evidence>
<feature type="binding site" evidence="10">
    <location>
        <begin position="314"/>
        <end position="315"/>
    </location>
    <ligand>
        <name>S-adenosyl-L-methionine</name>
        <dbReference type="ChEBI" id="CHEBI:59789"/>
    </ligand>
</feature>
<dbReference type="EMBL" id="JAUEPO010000001">
    <property type="protein sequence ID" value="KAK3336867.1"/>
    <property type="molecule type" value="Genomic_DNA"/>
</dbReference>
<dbReference type="Gene3D" id="3.30.300.110">
    <property type="entry name" value="Met-10+ protein-like domains"/>
    <property type="match status" value="1"/>
</dbReference>
<comment type="catalytic activity">
    <reaction evidence="9 10">
        <text>guanosine(37) in tRNA + S-adenosyl-L-methionine = N(1)-methylguanosine(37) in tRNA + S-adenosyl-L-homocysteine + H(+)</text>
        <dbReference type="Rhea" id="RHEA:36899"/>
        <dbReference type="Rhea" id="RHEA-COMP:10145"/>
        <dbReference type="Rhea" id="RHEA-COMP:10147"/>
        <dbReference type="ChEBI" id="CHEBI:15378"/>
        <dbReference type="ChEBI" id="CHEBI:57856"/>
        <dbReference type="ChEBI" id="CHEBI:59789"/>
        <dbReference type="ChEBI" id="CHEBI:73542"/>
        <dbReference type="ChEBI" id="CHEBI:74269"/>
        <dbReference type="EC" id="2.1.1.228"/>
    </reaction>
</comment>
<evidence type="ECO:0000256" key="3">
    <source>
        <dbReference type="ARBA" id="ARBA00022603"/>
    </source>
</evidence>
<keyword evidence="6 10" id="KW-0819">tRNA processing</keyword>
<dbReference type="GO" id="GO:0005634">
    <property type="term" value="C:nucleus"/>
    <property type="evidence" value="ECO:0007669"/>
    <property type="project" value="UniProtKB-SubCell"/>
</dbReference>
<dbReference type="InterPro" id="IPR030382">
    <property type="entry name" value="MeTrfase_TRM5/TYW2"/>
</dbReference>
<dbReference type="Pfam" id="PF25133">
    <property type="entry name" value="TYW2_N_2"/>
    <property type="match status" value="1"/>
</dbReference>
<dbReference type="InterPro" id="IPR029063">
    <property type="entry name" value="SAM-dependent_MTases_sf"/>
</dbReference>
<keyword evidence="3 10" id="KW-0489">Methyltransferase</keyword>
<dbReference type="Gene3D" id="3.40.50.150">
    <property type="entry name" value="Vaccinia Virus protein VP39"/>
    <property type="match status" value="1"/>
</dbReference>
<dbReference type="AlphaFoldDB" id="A0AAE0J5F6"/>
<evidence type="ECO:0000256" key="8">
    <source>
        <dbReference type="ARBA" id="ARBA00023242"/>
    </source>
</evidence>
<keyword evidence="4 10" id="KW-0808">Transferase</keyword>
<dbReference type="GO" id="GO:0002939">
    <property type="term" value="P:tRNA N1-guanine methylation"/>
    <property type="evidence" value="ECO:0007669"/>
    <property type="project" value="TreeGrafter"/>
</dbReference>
<comment type="similarity">
    <text evidence="10">Belongs to the TRM5 / TYW2 family.</text>
</comment>
<dbReference type="SUPFAM" id="SSF53335">
    <property type="entry name" value="S-adenosyl-L-methionine-dependent methyltransferases"/>
    <property type="match status" value="1"/>
</dbReference>
<keyword evidence="2 10" id="KW-0963">Cytoplasm</keyword>
<comment type="subcellular location">
    <subcellularLocation>
        <location evidence="10">Mitochondrion matrix</location>
    </subcellularLocation>
    <subcellularLocation>
        <location evidence="10">Nucleus</location>
    </subcellularLocation>
    <subcellularLocation>
        <location evidence="10">Cytoplasm</location>
    </subcellularLocation>
    <text evidence="10">Predominantly in the mitochondria and in the nucleus.</text>
</comment>
<keyword evidence="7 10" id="KW-0496">Mitochondrion</keyword>
<feature type="binding site" evidence="10">
    <location>
        <position position="374"/>
    </location>
    <ligand>
        <name>S-adenosyl-L-methionine</name>
        <dbReference type="ChEBI" id="CHEBI:59789"/>
    </ligand>
</feature>
<evidence type="ECO:0000256" key="4">
    <source>
        <dbReference type="ARBA" id="ARBA00022679"/>
    </source>
</evidence>
<feature type="binding site" evidence="10">
    <location>
        <begin position="286"/>
        <end position="287"/>
    </location>
    <ligand>
        <name>S-adenosyl-L-methionine</name>
        <dbReference type="ChEBI" id="CHEBI:59789"/>
    </ligand>
</feature>
<evidence type="ECO:0000313" key="12">
    <source>
        <dbReference type="EMBL" id="KAK3336867.1"/>
    </source>
</evidence>
<evidence type="ECO:0000256" key="10">
    <source>
        <dbReference type="HAMAP-Rule" id="MF_03152"/>
    </source>
</evidence>
<dbReference type="InterPro" id="IPR056743">
    <property type="entry name" value="TRM5-TYW2-like_MTfase"/>
</dbReference>
<keyword evidence="5 10" id="KW-0949">S-adenosyl-L-methionine</keyword>
<dbReference type="PANTHER" id="PTHR23245">
    <property type="entry name" value="TRNA METHYLTRANSFERASE"/>
    <property type="match status" value="1"/>
</dbReference>
<dbReference type="FunFam" id="3.30.300.110:FF:000001">
    <property type="entry name" value="tRNA (guanine(37)-N1)-methyltransferase"/>
    <property type="match status" value="1"/>
</dbReference>
<comment type="caution">
    <text evidence="12">The sequence shown here is derived from an EMBL/GenBank/DDBJ whole genome shotgun (WGS) entry which is preliminary data.</text>
</comment>
<dbReference type="PROSITE" id="PS51684">
    <property type="entry name" value="SAM_MT_TRM5_TYW2"/>
    <property type="match status" value="1"/>
</dbReference>
<dbReference type="Pfam" id="PF02475">
    <property type="entry name" value="TRM5-TYW2_MTfase"/>
    <property type="match status" value="1"/>
</dbReference>
<comment type="subunit">
    <text evidence="10">Monomer.</text>
</comment>
<evidence type="ECO:0000313" key="13">
    <source>
        <dbReference type="Proteomes" id="UP001286456"/>
    </source>
</evidence>
<keyword evidence="13" id="KW-1185">Reference proteome</keyword>
<evidence type="ECO:0000256" key="6">
    <source>
        <dbReference type="ARBA" id="ARBA00022694"/>
    </source>
</evidence>
<evidence type="ECO:0000256" key="9">
    <source>
        <dbReference type="ARBA" id="ARBA00047783"/>
    </source>
</evidence>
<dbReference type="InterPro" id="IPR056744">
    <property type="entry name" value="TRM5/TYW2-like_N"/>
</dbReference>
<evidence type="ECO:0000256" key="1">
    <source>
        <dbReference type="ARBA" id="ARBA00009775"/>
    </source>
</evidence>
<dbReference type="PANTHER" id="PTHR23245:SF36">
    <property type="entry name" value="TRNA (GUANINE(37)-N1)-METHYLTRANSFERASE"/>
    <property type="match status" value="1"/>
</dbReference>
<dbReference type="GO" id="GO:0070901">
    <property type="term" value="P:mitochondrial tRNA methylation"/>
    <property type="evidence" value="ECO:0007669"/>
    <property type="project" value="TreeGrafter"/>
</dbReference>
<dbReference type="InterPro" id="IPR025792">
    <property type="entry name" value="tRNA_Gua_MeTrfase_euk"/>
</dbReference>
<keyword evidence="8 10" id="KW-0539">Nucleus</keyword>
<dbReference type="GO" id="GO:0005759">
    <property type="term" value="C:mitochondrial matrix"/>
    <property type="evidence" value="ECO:0007669"/>
    <property type="project" value="UniProtKB-SubCell"/>
</dbReference>
<sequence>MIGKKRSATAIEDDGEGTMAIFRPPIIRSGAAALNRALFTKKVDLAAAAVQDSRNISKYRQALDSSRKLLRLERISSIAPHPDKALAEKGRKCLLLAPEVNAQSRDTWGPALTEGVEKQDLAVIPYELQLDYDYWSYYDIMTSVLPEDLHSELPTGFNTAGHVAHLNLRDKYLPYKKVIAEVLLDKNAHIRTVINKVDNVGEESEFRTFQYELLAGTDDMQVQLFEGNCVFEFDYSKVYWNSKLETEHRRLIDLFKPGEVVADVMAGIGPFAVPAGKRGVFIWANDMNPESYRYLSEAIAKNKVSQFVRPFCKDGRTFIHEAADMVLAASQQGECALVPVKQPSRPAKGSSAAAARPAPKRIPIPATISHFVMNLPASAIEFLGCYRGLYAGQEALFAPATDTKLPLMHVHCFSFKQIKDTDEPLYRDDICERITRELGVTMKHGDAEVEGEVAIHNVRDVAPLKTMYCASFRIPREVAFAPRS</sequence>
<evidence type="ECO:0000256" key="7">
    <source>
        <dbReference type="ARBA" id="ARBA00023128"/>
    </source>
</evidence>
<dbReference type="EC" id="2.1.1.228" evidence="10"/>
<gene>
    <name evidence="10" type="primary">TRM5</name>
    <name evidence="12" type="ORF">B0T19DRAFT_53376</name>
</gene>
<dbReference type="GO" id="GO:0052906">
    <property type="term" value="F:tRNA (guanine(37)-N1)-methyltransferase activity"/>
    <property type="evidence" value="ECO:0007669"/>
    <property type="project" value="UniProtKB-UniRule"/>
</dbReference>
<evidence type="ECO:0000256" key="5">
    <source>
        <dbReference type="ARBA" id="ARBA00022691"/>
    </source>
</evidence>
<dbReference type="Proteomes" id="UP001286456">
    <property type="component" value="Unassembled WGS sequence"/>
</dbReference>
<dbReference type="HAMAP" id="MF_03152">
    <property type="entry name" value="TRM5"/>
    <property type="match status" value="1"/>
</dbReference>
<proteinExistence type="inferred from homology"/>
<organism evidence="12 13">
    <name type="scientific">Cercophora scortea</name>
    <dbReference type="NCBI Taxonomy" id="314031"/>
    <lineage>
        <taxon>Eukaryota</taxon>
        <taxon>Fungi</taxon>
        <taxon>Dikarya</taxon>
        <taxon>Ascomycota</taxon>
        <taxon>Pezizomycotina</taxon>
        <taxon>Sordariomycetes</taxon>
        <taxon>Sordariomycetidae</taxon>
        <taxon>Sordariales</taxon>
        <taxon>Lasiosphaeriaceae</taxon>
        <taxon>Cercophora</taxon>
    </lineage>
</organism>
<accession>A0AAE0J5F6</accession>
<name>A0AAE0J5F6_9PEZI</name>
<reference evidence="12" key="1">
    <citation type="journal article" date="2023" name="Mol. Phylogenet. Evol.">
        <title>Genome-scale phylogeny and comparative genomics of the fungal order Sordariales.</title>
        <authorList>
            <person name="Hensen N."/>
            <person name="Bonometti L."/>
            <person name="Westerberg I."/>
            <person name="Brannstrom I.O."/>
            <person name="Guillou S."/>
            <person name="Cros-Aarteil S."/>
            <person name="Calhoun S."/>
            <person name="Haridas S."/>
            <person name="Kuo A."/>
            <person name="Mondo S."/>
            <person name="Pangilinan J."/>
            <person name="Riley R."/>
            <person name="LaButti K."/>
            <person name="Andreopoulos B."/>
            <person name="Lipzen A."/>
            <person name="Chen C."/>
            <person name="Yan M."/>
            <person name="Daum C."/>
            <person name="Ng V."/>
            <person name="Clum A."/>
            <person name="Steindorff A."/>
            <person name="Ohm R.A."/>
            <person name="Martin F."/>
            <person name="Silar P."/>
            <person name="Natvig D.O."/>
            <person name="Lalanne C."/>
            <person name="Gautier V."/>
            <person name="Ament-Velasquez S.L."/>
            <person name="Kruys A."/>
            <person name="Hutchinson M.I."/>
            <person name="Powell A.J."/>
            <person name="Barry K."/>
            <person name="Miller A.N."/>
            <person name="Grigoriev I.V."/>
            <person name="Debuchy R."/>
            <person name="Gladieux P."/>
            <person name="Hiltunen Thoren M."/>
            <person name="Johannesson H."/>
        </authorList>
    </citation>
    <scope>NUCLEOTIDE SEQUENCE</scope>
    <source>
        <strain evidence="12">SMH4131-1</strain>
    </source>
</reference>
<comment type="similarity">
    <text evidence="1">Belongs to the class I-like SAM-binding methyltransferase superfamily. TRM5/TYW2 family.</text>
</comment>
<evidence type="ECO:0000256" key="2">
    <source>
        <dbReference type="ARBA" id="ARBA00022490"/>
    </source>
</evidence>